<dbReference type="EMBL" id="WJXA01000003">
    <property type="protein sequence ID" value="KAF7148847.1"/>
    <property type="molecule type" value="Genomic_DNA"/>
</dbReference>
<proteinExistence type="predicted"/>
<dbReference type="Gene3D" id="1.20.140.40">
    <property type="entry name" value="Invertase/pectin methylesterase inhibitor family protein"/>
    <property type="match status" value="2"/>
</dbReference>
<feature type="signal peptide" evidence="2">
    <location>
        <begin position="1"/>
        <end position="21"/>
    </location>
</feature>
<keyword evidence="5" id="KW-1185">Reference proteome</keyword>
<dbReference type="NCBIfam" id="TIGR01614">
    <property type="entry name" value="PME_inhib"/>
    <property type="match status" value="2"/>
</dbReference>
<dbReference type="InterPro" id="IPR006501">
    <property type="entry name" value="Pectinesterase_inhib_dom"/>
</dbReference>
<dbReference type="GO" id="GO:0004857">
    <property type="term" value="F:enzyme inhibitor activity"/>
    <property type="evidence" value="ECO:0007669"/>
    <property type="project" value="InterPro"/>
</dbReference>
<dbReference type="SUPFAM" id="SSF101148">
    <property type="entry name" value="Plant invertase/pectin methylesterase inhibitor"/>
    <property type="match status" value="2"/>
</dbReference>
<dbReference type="Pfam" id="PF04043">
    <property type="entry name" value="PMEI"/>
    <property type="match status" value="2"/>
</dbReference>
<evidence type="ECO:0000313" key="4">
    <source>
        <dbReference type="EMBL" id="KAF7148847.1"/>
    </source>
</evidence>
<dbReference type="OrthoDB" id="1918674at2759"/>
<keyword evidence="1 2" id="KW-0732">Signal</keyword>
<feature type="chain" id="PRO_5032689974" description="Pectinesterase inhibitor domain-containing protein" evidence="2">
    <location>
        <begin position="22"/>
        <end position="288"/>
    </location>
</feature>
<dbReference type="InterPro" id="IPR051955">
    <property type="entry name" value="PME_Inhibitor"/>
</dbReference>
<evidence type="ECO:0000256" key="2">
    <source>
        <dbReference type="SAM" id="SignalP"/>
    </source>
</evidence>
<dbReference type="PANTHER" id="PTHR31080">
    <property type="entry name" value="PECTINESTERASE INHIBITOR-LIKE"/>
    <property type="match status" value="1"/>
</dbReference>
<accession>A0A834H8X5</accession>
<organism evidence="4 5">
    <name type="scientific">Rhododendron simsii</name>
    <name type="common">Sims's rhododendron</name>
    <dbReference type="NCBI Taxonomy" id="118357"/>
    <lineage>
        <taxon>Eukaryota</taxon>
        <taxon>Viridiplantae</taxon>
        <taxon>Streptophyta</taxon>
        <taxon>Embryophyta</taxon>
        <taxon>Tracheophyta</taxon>
        <taxon>Spermatophyta</taxon>
        <taxon>Magnoliopsida</taxon>
        <taxon>eudicotyledons</taxon>
        <taxon>Gunneridae</taxon>
        <taxon>Pentapetalae</taxon>
        <taxon>asterids</taxon>
        <taxon>Ericales</taxon>
        <taxon>Ericaceae</taxon>
        <taxon>Ericoideae</taxon>
        <taxon>Rhodoreae</taxon>
        <taxon>Rhododendron</taxon>
    </lineage>
</organism>
<dbReference type="Proteomes" id="UP000626092">
    <property type="component" value="Unassembled WGS sequence"/>
</dbReference>
<name>A0A834H8X5_RHOSS</name>
<reference evidence="4" key="1">
    <citation type="submission" date="2019-11" db="EMBL/GenBank/DDBJ databases">
        <authorList>
            <person name="Liu Y."/>
            <person name="Hou J."/>
            <person name="Li T.-Q."/>
            <person name="Guan C.-H."/>
            <person name="Wu X."/>
            <person name="Wu H.-Z."/>
            <person name="Ling F."/>
            <person name="Zhang R."/>
            <person name="Shi X.-G."/>
            <person name="Ren J.-P."/>
            <person name="Chen E.-F."/>
            <person name="Sun J.-M."/>
        </authorList>
    </citation>
    <scope>NUCLEOTIDE SEQUENCE</scope>
    <source>
        <strain evidence="4">Adult_tree_wgs_1</strain>
        <tissue evidence="4">Leaves</tissue>
    </source>
</reference>
<gene>
    <name evidence="4" type="ORF">RHSIM_Rhsim03G0210300</name>
</gene>
<comment type="caution">
    <text evidence="4">The sequence shown here is derived from an EMBL/GenBank/DDBJ whole genome shotgun (WGS) entry which is preliminary data.</text>
</comment>
<dbReference type="PANTHER" id="PTHR31080:SF296">
    <property type="entry name" value="OS05G0360900 PROTEIN"/>
    <property type="match status" value="1"/>
</dbReference>
<evidence type="ECO:0000313" key="5">
    <source>
        <dbReference type="Proteomes" id="UP000626092"/>
    </source>
</evidence>
<evidence type="ECO:0000259" key="3">
    <source>
        <dbReference type="SMART" id="SM00856"/>
    </source>
</evidence>
<feature type="domain" description="Pectinesterase inhibitor" evidence="3">
    <location>
        <begin position="49"/>
        <end position="192"/>
    </location>
</feature>
<evidence type="ECO:0000256" key="1">
    <source>
        <dbReference type="ARBA" id="ARBA00022729"/>
    </source>
</evidence>
<dbReference type="InterPro" id="IPR035513">
    <property type="entry name" value="Invertase/methylesterase_inhib"/>
</dbReference>
<dbReference type="AlphaFoldDB" id="A0A834H8X5"/>
<sequence length="288" mass="31333">MAKVEVSLALILCFLSLCSLASSPAALAVAAPLKDAAKNDDDGFETLGKKAGLVRHLCNETGHYNLCVAAVEADPRSNLKSHRKGILHIVMDKTISNATAILEYIDGLLADNTTKMENTTTDSLEGCSSSYDDSIYDLNHALSLLELKNVSQYFELRSRLSSVYGAPFECDQSFTERPIPAPNPLTAPLKDAPKDGDGGFETLGKKAGLVRHLCNETGHYNLCVAAVEADPRSNLKSHRKGILRIVMDKTISNATAILEFIDGLLADNTTKMENTTRNSLEGFFRLRR</sequence>
<dbReference type="SMART" id="SM00856">
    <property type="entry name" value="PMEI"/>
    <property type="match status" value="1"/>
</dbReference>
<protein>
    <recommendedName>
        <fullName evidence="3">Pectinesterase inhibitor domain-containing protein</fullName>
    </recommendedName>
</protein>